<feature type="domain" description="RmlD-like substrate binding" evidence="3">
    <location>
        <begin position="7"/>
        <end position="292"/>
    </location>
</feature>
<keyword evidence="2" id="KW-0560">Oxidoreductase</keyword>
<dbReference type="CDD" id="cd05254">
    <property type="entry name" value="dTDP_HR_like_SDR_e"/>
    <property type="match status" value="1"/>
</dbReference>
<dbReference type="PANTHER" id="PTHR10491:SF4">
    <property type="entry name" value="METHIONINE ADENOSYLTRANSFERASE 2 SUBUNIT BETA"/>
    <property type="match status" value="1"/>
</dbReference>
<dbReference type="InterPro" id="IPR029903">
    <property type="entry name" value="RmlD-like-bd"/>
</dbReference>
<dbReference type="InterPro" id="IPR005913">
    <property type="entry name" value="dTDP_dehydrorham_reduct"/>
</dbReference>
<dbReference type="Proteomes" id="UP000034837">
    <property type="component" value="Unassembled WGS sequence"/>
</dbReference>
<evidence type="ECO:0000259" key="3">
    <source>
        <dbReference type="Pfam" id="PF04321"/>
    </source>
</evidence>
<dbReference type="PATRIC" id="fig|1619039.3.peg.1243"/>
<comment type="caution">
    <text evidence="4">The sequence shown here is derived from an EMBL/GenBank/DDBJ whole genome shotgun (WGS) entry which is preliminary data.</text>
</comment>
<protein>
    <recommendedName>
        <fullName evidence="2">dTDP-4-dehydrorhamnose reductase</fullName>
        <ecNumber evidence="2">1.1.1.133</ecNumber>
    </recommendedName>
</protein>
<reference evidence="4 5" key="1">
    <citation type="journal article" date="2015" name="Nature">
        <title>rRNA introns, odd ribosomes, and small enigmatic genomes across a large radiation of phyla.</title>
        <authorList>
            <person name="Brown C.T."/>
            <person name="Hug L.A."/>
            <person name="Thomas B.C."/>
            <person name="Sharon I."/>
            <person name="Castelle C.J."/>
            <person name="Singh A."/>
            <person name="Wilkins M.J."/>
            <person name="Williams K.H."/>
            <person name="Banfield J.F."/>
        </authorList>
    </citation>
    <scope>NUCLEOTIDE SEQUENCE [LARGE SCALE GENOMIC DNA]</scope>
</reference>
<sequence length="300" mass="34144">MIKKRERILITGCGGMLGEGVYHNLKNRCKVFATDKDVNEPWLEYLDVSLSNDVEKYLRKTNPDYIVHLAAFTDMEYCETNPEEAYATNEGGVKNFLAYARKNNTPFVYISTAGIFDGEKDAYSEDDKPNPLSIYGKSKYAGELAAQSVKHSIIIRAGWMMGGGPNKDKKFINKIIKQLQAGAEELSVVDDKLGTPCYTYDLARIIEHLLDKRACGVYHGACSGSGSRYDVAKHLITQLSLDSRVKVKKVDSQFFKESYFAPRPRSEKLLNTKIPHLIRDWRVCLEEYIKKFDWKLINKN</sequence>
<accession>A0A0G1CZS0</accession>
<name>A0A0G1CZS0_9BACT</name>
<dbReference type="PANTHER" id="PTHR10491">
    <property type="entry name" value="DTDP-4-DEHYDRORHAMNOSE REDUCTASE"/>
    <property type="match status" value="1"/>
</dbReference>
<dbReference type="EC" id="1.1.1.133" evidence="2"/>
<dbReference type="GO" id="GO:0019305">
    <property type="term" value="P:dTDP-rhamnose biosynthetic process"/>
    <property type="evidence" value="ECO:0007669"/>
    <property type="project" value="UniProtKB-UniPathway"/>
</dbReference>
<dbReference type="GO" id="GO:0008831">
    <property type="term" value="F:dTDP-4-dehydrorhamnose reductase activity"/>
    <property type="evidence" value="ECO:0007669"/>
    <property type="project" value="UniProtKB-EC"/>
</dbReference>
<evidence type="ECO:0000313" key="4">
    <source>
        <dbReference type="EMBL" id="KKS55123.1"/>
    </source>
</evidence>
<comment type="pathway">
    <text evidence="2">Carbohydrate biosynthesis; dTDP-L-rhamnose biosynthesis.</text>
</comment>
<comment type="function">
    <text evidence="2">Catalyzes the reduction of dTDP-6-deoxy-L-lyxo-4-hexulose to yield dTDP-L-rhamnose.</text>
</comment>
<comment type="similarity">
    <text evidence="1 2">Belongs to the dTDP-4-dehydrorhamnose reductase family.</text>
</comment>
<dbReference type="UniPathway" id="UPA00124"/>
<dbReference type="SUPFAM" id="SSF51735">
    <property type="entry name" value="NAD(P)-binding Rossmann-fold domains"/>
    <property type="match status" value="1"/>
</dbReference>
<evidence type="ECO:0000256" key="1">
    <source>
        <dbReference type="ARBA" id="ARBA00010944"/>
    </source>
</evidence>
<organism evidence="4 5">
    <name type="scientific">Candidatus Magasanikbacteria bacterium GW2011_GWA2_42_32</name>
    <dbReference type="NCBI Taxonomy" id="1619039"/>
    <lineage>
        <taxon>Bacteria</taxon>
        <taxon>Candidatus Magasanikiibacteriota</taxon>
    </lineage>
</organism>
<dbReference type="EMBL" id="LCDO01000027">
    <property type="protein sequence ID" value="KKS55123.1"/>
    <property type="molecule type" value="Genomic_DNA"/>
</dbReference>
<dbReference type="Pfam" id="PF04321">
    <property type="entry name" value="RmlD_sub_bind"/>
    <property type="match status" value="1"/>
</dbReference>
<gene>
    <name evidence="4" type="ORF">UV20_C0027G0005</name>
</gene>
<dbReference type="Gene3D" id="3.40.50.720">
    <property type="entry name" value="NAD(P)-binding Rossmann-like Domain"/>
    <property type="match status" value="1"/>
</dbReference>
<evidence type="ECO:0000256" key="2">
    <source>
        <dbReference type="RuleBase" id="RU364082"/>
    </source>
</evidence>
<dbReference type="AlphaFoldDB" id="A0A0G1CZS0"/>
<keyword evidence="2" id="KW-0521">NADP</keyword>
<proteinExistence type="inferred from homology"/>
<dbReference type="InterPro" id="IPR036291">
    <property type="entry name" value="NAD(P)-bd_dom_sf"/>
</dbReference>
<dbReference type="GO" id="GO:0005829">
    <property type="term" value="C:cytosol"/>
    <property type="evidence" value="ECO:0007669"/>
    <property type="project" value="TreeGrafter"/>
</dbReference>
<evidence type="ECO:0000313" key="5">
    <source>
        <dbReference type="Proteomes" id="UP000034837"/>
    </source>
</evidence>